<protein>
    <submittedName>
        <fullName evidence="2">Uncharacterized protein</fullName>
    </submittedName>
</protein>
<organism evidence="2 3">
    <name type="scientific">Roseivirga pacifica</name>
    <dbReference type="NCBI Taxonomy" id="1267423"/>
    <lineage>
        <taxon>Bacteria</taxon>
        <taxon>Pseudomonadati</taxon>
        <taxon>Bacteroidota</taxon>
        <taxon>Cytophagia</taxon>
        <taxon>Cytophagales</taxon>
        <taxon>Roseivirgaceae</taxon>
        <taxon>Roseivirga</taxon>
    </lineage>
</organism>
<accession>A0A1I0RRP9</accession>
<keyword evidence="3" id="KW-1185">Reference proteome</keyword>
<dbReference type="AlphaFoldDB" id="A0A1I0RRP9"/>
<dbReference type="OrthoDB" id="10012317at2"/>
<gene>
    <name evidence="2" type="ORF">SAMN05216290_4020</name>
</gene>
<feature type="compositionally biased region" description="Polar residues" evidence="1">
    <location>
        <begin position="1"/>
        <end position="32"/>
    </location>
</feature>
<evidence type="ECO:0000313" key="2">
    <source>
        <dbReference type="EMBL" id="SEW44027.1"/>
    </source>
</evidence>
<evidence type="ECO:0000313" key="3">
    <source>
        <dbReference type="Proteomes" id="UP000199437"/>
    </source>
</evidence>
<feature type="region of interest" description="Disordered" evidence="1">
    <location>
        <begin position="1"/>
        <end position="39"/>
    </location>
</feature>
<dbReference type="STRING" id="1267423.SAMN05216290_4020"/>
<evidence type="ECO:0000256" key="1">
    <source>
        <dbReference type="SAM" id="MobiDB-lite"/>
    </source>
</evidence>
<reference evidence="3" key="1">
    <citation type="submission" date="2016-10" db="EMBL/GenBank/DDBJ databases">
        <authorList>
            <person name="Varghese N."/>
            <person name="Submissions S."/>
        </authorList>
    </citation>
    <scope>NUCLEOTIDE SEQUENCE [LARGE SCALE GENOMIC DNA]</scope>
    <source>
        <strain evidence="3">CGMCC 1.12402</strain>
    </source>
</reference>
<dbReference type="GeneID" id="99988684"/>
<sequence>MHTHSNKSSENKSQAAANASPVQQKEQGSFQFEDNRPEAAAQLKLKEAKASNPSIVQKLAFSKSNKDLSVPQDYYDKTIPGITPKHPIVSKLPQDSQSSVSVKKLYESQQTKAAFLNMAKQGLMLSDTINTISPKSNSSGLNQATNGSNDGEIRNALKDSFLSYRKVLEVNSGQSFYTSDGVQSASHLGLLPSDYIPEADDLVGSEGKNIRTQKDTQQRPWWGYACRLIALAKCDTSFTKTKALTSTQQIANLKAAVQALHDHYYNTSSKVMYDDSSSSTSIYKDWGYSLKFVGPSSLNNLPLKTELSSGEYIFDITGHSVRVTVNKDITKGTALTDDKLDEYFTFDSDHENYSDDEKTKKVHYIWSK</sequence>
<dbReference type="RefSeq" id="WP_090261229.1">
    <property type="nucleotide sequence ID" value="NZ_FOIR01000006.1"/>
</dbReference>
<name>A0A1I0RRP9_9BACT</name>
<dbReference type="Proteomes" id="UP000199437">
    <property type="component" value="Unassembled WGS sequence"/>
</dbReference>
<dbReference type="EMBL" id="FOIR01000006">
    <property type="protein sequence ID" value="SEW44027.1"/>
    <property type="molecule type" value="Genomic_DNA"/>
</dbReference>
<proteinExistence type="predicted"/>